<evidence type="ECO:0000313" key="3">
    <source>
        <dbReference type="Proteomes" id="UP000053099"/>
    </source>
</evidence>
<feature type="domain" description="Thioredoxin-like fold" evidence="1">
    <location>
        <begin position="157"/>
        <end position="232"/>
    </location>
</feature>
<accession>A0A0N1KRA3</accession>
<dbReference type="CDD" id="cd02975">
    <property type="entry name" value="PfPDO_like_N"/>
    <property type="match status" value="1"/>
</dbReference>
<evidence type="ECO:0000259" key="1">
    <source>
        <dbReference type="Pfam" id="PF13192"/>
    </source>
</evidence>
<dbReference type="SUPFAM" id="SSF52833">
    <property type="entry name" value="Thioredoxin-like"/>
    <property type="match status" value="2"/>
</dbReference>
<dbReference type="InterPro" id="IPR036249">
    <property type="entry name" value="Thioredoxin-like_sf"/>
</dbReference>
<dbReference type="Pfam" id="PF13192">
    <property type="entry name" value="Thioredoxin_3"/>
    <property type="match status" value="1"/>
</dbReference>
<dbReference type="InterPro" id="IPR011903">
    <property type="entry name" value="TON_0319-like"/>
</dbReference>
<evidence type="ECO:0000313" key="2">
    <source>
        <dbReference type="EMBL" id="KPD32473.1"/>
    </source>
</evidence>
<protein>
    <submittedName>
        <fullName evidence="2">Glutaredoxin</fullName>
    </submittedName>
</protein>
<proteinExistence type="predicted"/>
<dbReference type="EMBL" id="LJJR01000007">
    <property type="protein sequence ID" value="KPD32473.1"/>
    <property type="molecule type" value="Genomic_DNA"/>
</dbReference>
<dbReference type="NCBIfam" id="TIGR02187">
    <property type="entry name" value="PDO_seleno_TRX"/>
    <property type="match status" value="1"/>
</dbReference>
<dbReference type="CDD" id="cd02973">
    <property type="entry name" value="TRX_GRX_like"/>
    <property type="match status" value="1"/>
</dbReference>
<comment type="caution">
    <text evidence="2">The sequence shown here is derived from an EMBL/GenBank/DDBJ whole genome shotgun (WGS) entry which is preliminary data.</text>
</comment>
<dbReference type="Gene3D" id="3.40.30.10">
    <property type="entry name" value="Glutaredoxin"/>
    <property type="match status" value="2"/>
</dbReference>
<sequence>MYPYGGIQEETMALLGPKEQEIVRERLSNLVRDVELVLFTDTSTLIAPGKEPCLYCKETKQLLEELAALSDRLHLVVYDLATPEGKEKAKEYRVEDPPTLILREKGSEAINLRYRGIPAGYEFASLLEDIEMLGRDGHGLPENVVQELNNLPEEVVLQVFVTPTCPYCPQAVRTAHRMAYASPKVWGEMIEANEFPELSSRYHIHGVPDTIVNHGKERILGAQPLSQFLQAIRKAVGVSA</sequence>
<dbReference type="Proteomes" id="UP000053099">
    <property type="component" value="Unassembled WGS sequence"/>
</dbReference>
<dbReference type="PATRIC" id="fig|37636.3.peg.2423"/>
<dbReference type="PANTHER" id="PTHR37170:SF1">
    <property type="entry name" value="GLUTAREDOXIN-LIKE PROTEIN"/>
    <property type="match status" value="1"/>
</dbReference>
<organism evidence="2 3">
    <name type="scientific">Thermus scotoductus</name>
    <dbReference type="NCBI Taxonomy" id="37636"/>
    <lineage>
        <taxon>Bacteria</taxon>
        <taxon>Thermotogati</taxon>
        <taxon>Deinococcota</taxon>
        <taxon>Deinococci</taxon>
        <taxon>Thermales</taxon>
        <taxon>Thermaceae</taxon>
        <taxon>Thermus</taxon>
    </lineage>
</organism>
<gene>
    <name evidence="2" type="ORF">AN926_03445</name>
</gene>
<reference evidence="2 3" key="1">
    <citation type="submission" date="2015-09" db="EMBL/GenBank/DDBJ databases">
        <title>Draft genome sequence of Thermus scotoductus strain K1 isolated from a geothermal spring in Nagorno-Karabakh, Armenia.</title>
        <authorList>
            <person name="Saghatelyan A."/>
            <person name="Poghosyan L."/>
            <person name="Panosyan H."/>
            <person name="Birkeland N.-K."/>
        </authorList>
    </citation>
    <scope>NUCLEOTIDE SEQUENCE [LARGE SCALE GENOMIC DNA]</scope>
    <source>
        <strain evidence="2 3">K1</strain>
    </source>
</reference>
<dbReference type="AlphaFoldDB" id="A0A0N1KRA3"/>
<dbReference type="InterPro" id="IPR012336">
    <property type="entry name" value="Thioredoxin-like_fold"/>
</dbReference>
<dbReference type="PANTHER" id="PTHR37170">
    <property type="entry name" value="GLUTAREDOXIN-RELATED"/>
    <property type="match status" value="1"/>
</dbReference>
<name>A0A0N1KRA3_THESC</name>